<dbReference type="InterPro" id="IPR004013">
    <property type="entry name" value="PHP_dom"/>
</dbReference>
<reference evidence="2 3" key="2">
    <citation type="journal article" date="2016" name="Microb. Ecol.">
        <title>Genome Characteristics of a Novel Type I Methanotroph (Sn10-6) Isolated from a Flooded Indian Rice Field.</title>
        <authorList>
            <person name="Rahalkar M.C."/>
            <person name="Pandit P.S."/>
            <person name="Dhakephalkar P.K."/>
            <person name="Pore S."/>
            <person name="Arora P."/>
            <person name="Kapse N."/>
        </authorList>
    </citation>
    <scope>NUCLEOTIDE SEQUENCE [LARGE SCALE GENOMIC DNA]</scope>
    <source>
        <strain evidence="2 3">Sn10-6</strain>
    </source>
</reference>
<dbReference type="Proteomes" id="UP000033684">
    <property type="component" value="Unassembled WGS sequence"/>
</dbReference>
<feature type="domain" description="Polymerase/histidinol phosphatase N-terminal" evidence="1">
    <location>
        <begin position="5"/>
        <end position="70"/>
    </location>
</feature>
<organism evidence="2 3">
    <name type="scientific">Methylocucumis oryzae</name>
    <dbReference type="NCBI Taxonomy" id="1632867"/>
    <lineage>
        <taxon>Bacteria</taxon>
        <taxon>Pseudomonadati</taxon>
        <taxon>Pseudomonadota</taxon>
        <taxon>Gammaproteobacteria</taxon>
        <taxon>Methylococcales</taxon>
        <taxon>Methylococcaceae</taxon>
        <taxon>Methylocucumis</taxon>
    </lineage>
</organism>
<dbReference type="GO" id="GO:0035312">
    <property type="term" value="F:5'-3' DNA exonuclease activity"/>
    <property type="evidence" value="ECO:0007669"/>
    <property type="project" value="TreeGrafter"/>
</dbReference>
<sequence>MTDVYDLHCHSTASDGALSPTEVVNRAHRFGVTSLALTDHDTTAGLAEAQTTAQALGLRLIPGIELSTLWQNQCFHVIGIGINPQHPALAEATQHLHTLRMERAEKIAEKLAKKRIEGALDAIKKIVGNGMITRNHFAEYLLAERHVDSLQEAFDRYLAKGKPAYVATPWTELELAIQWINESGGVAVLAHPLRYQLKKNAMKRLLTAFKHAGGQGIEVITGRSNPEEVKRVLAIAEQYQLAGSTGSDFHAPDQWVELGRLLPMPATITPVWELLRLSH</sequence>
<name>A0A0F3INH5_9GAMM</name>
<dbReference type="Gene3D" id="1.10.150.650">
    <property type="match status" value="1"/>
</dbReference>
<comment type="caution">
    <text evidence="2">The sequence shown here is derived from an EMBL/GenBank/DDBJ whole genome shotgun (WGS) entry which is preliminary data.</text>
</comment>
<dbReference type="InterPro" id="IPR052018">
    <property type="entry name" value="PHP_domain"/>
</dbReference>
<dbReference type="PATRIC" id="fig|1632867.3.peg.2231"/>
<dbReference type="InterPro" id="IPR003141">
    <property type="entry name" value="Pol/His_phosphatase_N"/>
</dbReference>
<dbReference type="CDD" id="cd07438">
    <property type="entry name" value="PHP_HisPPase_AMP"/>
    <property type="match status" value="1"/>
</dbReference>
<gene>
    <name evidence="2" type="ORF">VZ94_00185</name>
</gene>
<dbReference type="AlphaFoldDB" id="A0A0F3INH5"/>
<dbReference type="SMART" id="SM00481">
    <property type="entry name" value="POLIIIAc"/>
    <property type="match status" value="1"/>
</dbReference>
<dbReference type="Pfam" id="PF02811">
    <property type="entry name" value="PHP"/>
    <property type="match status" value="1"/>
</dbReference>
<accession>A0A0F3INH5</accession>
<dbReference type="InterPro" id="IPR016195">
    <property type="entry name" value="Pol/histidinol_Pase-like"/>
</dbReference>
<dbReference type="EMBL" id="LAJX01000002">
    <property type="protein sequence ID" value="KJV08113.1"/>
    <property type="molecule type" value="Genomic_DNA"/>
</dbReference>
<dbReference type="OrthoDB" id="9804333at2"/>
<protein>
    <submittedName>
        <fullName evidence="2">Phosphoesterase</fullName>
    </submittedName>
</protein>
<proteinExistence type="predicted"/>
<dbReference type="GO" id="GO:0004534">
    <property type="term" value="F:5'-3' RNA exonuclease activity"/>
    <property type="evidence" value="ECO:0007669"/>
    <property type="project" value="TreeGrafter"/>
</dbReference>
<reference evidence="3" key="1">
    <citation type="submission" date="2015-03" db="EMBL/GenBank/DDBJ databases">
        <title>Draft genome sequence of a novel methanotroph (Sn10-6) isolated from flooded ricefield rhizosphere in India.</title>
        <authorList>
            <person name="Pandit P.S."/>
            <person name="Pore S.D."/>
            <person name="Arora P."/>
            <person name="Kapse N.G."/>
            <person name="Dhakephalkar P.K."/>
            <person name="Rahalkar M.C."/>
        </authorList>
    </citation>
    <scope>NUCLEOTIDE SEQUENCE [LARGE SCALE GENOMIC DNA]</scope>
    <source>
        <strain evidence="3">Sn10-6</strain>
    </source>
</reference>
<evidence type="ECO:0000313" key="2">
    <source>
        <dbReference type="EMBL" id="KJV08113.1"/>
    </source>
</evidence>
<dbReference type="Gene3D" id="3.20.20.140">
    <property type="entry name" value="Metal-dependent hydrolases"/>
    <property type="match status" value="1"/>
</dbReference>
<dbReference type="SUPFAM" id="SSF89550">
    <property type="entry name" value="PHP domain-like"/>
    <property type="match status" value="1"/>
</dbReference>
<keyword evidence="3" id="KW-1185">Reference proteome</keyword>
<evidence type="ECO:0000259" key="1">
    <source>
        <dbReference type="SMART" id="SM00481"/>
    </source>
</evidence>
<dbReference type="PANTHER" id="PTHR42924">
    <property type="entry name" value="EXONUCLEASE"/>
    <property type="match status" value="1"/>
</dbReference>
<dbReference type="PANTHER" id="PTHR42924:SF3">
    <property type="entry name" value="POLYMERASE_HISTIDINOL PHOSPHATASE N-TERMINAL DOMAIN-CONTAINING PROTEIN"/>
    <property type="match status" value="1"/>
</dbReference>
<evidence type="ECO:0000313" key="3">
    <source>
        <dbReference type="Proteomes" id="UP000033684"/>
    </source>
</evidence>